<protein>
    <submittedName>
        <fullName evidence="1">Uncharacterized protein</fullName>
    </submittedName>
</protein>
<dbReference type="Proteomes" id="UP000305948">
    <property type="component" value="Unassembled WGS sequence"/>
</dbReference>
<sequence>MNRIVRASTPPLRCWHHTLRVTCPGVGLRGLDRVLADTVYGHVAQARKRTISGTAAVAGPERRTVLAPNIRATVKPKLYRSVPLGTLDPRRLYSKDFLVLSGLSSKHPRVIAADDIPGVDLSYCRQGRTRLAFPSGTQGFLYWHLEADAPALAGQVRFRITTSSDPATFPEGHDLQLPDGRTWNISIFRIARMSSYAGLRAQLLSDKLVTVQLLDTALTVSGSNGVKIEHPSSSSTFVWKFRQTFAVELESTSIRIWLLGSSGGQLLRLEYLFSLKEATGTTRLCHAPFIGKALVQFERSTLPEHKGTRTVVLRVSKIIELTKTGSTGPVKWVPEPEEGGLVMMRKVNGEWIPWSVNVDKPWSEYHIKGSTSLAVLFEHDDQQAGGGTKIRGNEPDRLHIKRIVSSR</sequence>
<gene>
    <name evidence="1" type="ORF">OE88DRAFT_1667622</name>
</gene>
<dbReference type="AlphaFoldDB" id="A0A5C3MYK1"/>
<dbReference type="OrthoDB" id="2750929at2759"/>
<proteinExistence type="predicted"/>
<reference evidence="1 2" key="1">
    <citation type="journal article" date="2019" name="Nat. Ecol. Evol.">
        <title>Megaphylogeny resolves global patterns of mushroom evolution.</title>
        <authorList>
            <person name="Varga T."/>
            <person name="Krizsan K."/>
            <person name="Foldi C."/>
            <person name="Dima B."/>
            <person name="Sanchez-Garcia M."/>
            <person name="Sanchez-Ramirez S."/>
            <person name="Szollosi G.J."/>
            <person name="Szarkandi J.G."/>
            <person name="Papp V."/>
            <person name="Albert L."/>
            <person name="Andreopoulos W."/>
            <person name="Angelini C."/>
            <person name="Antonin V."/>
            <person name="Barry K.W."/>
            <person name="Bougher N.L."/>
            <person name="Buchanan P."/>
            <person name="Buyck B."/>
            <person name="Bense V."/>
            <person name="Catcheside P."/>
            <person name="Chovatia M."/>
            <person name="Cooper J."/>
            <person name="Damon W."/>
            <person name="Desjardin D."/>
            <person name="Finy P."/>
            <person name="Geml J."/>
            <person name="Haridas S."/>
            <person name="Hughes K."/>
            <person name="Justo A."/>
            <person name="Karasinski D."/>
            <person name="Kautmanova I."/>
            <person name="Kiss B."/>
            <person name="Kocsube S."/>
            <person name="Kotiranta H."/>
            <person name="LaButti K.M."/>
            <person name="Lechner B.E."/>
            <person name="Liimatainen K."/>
            <person name="Lipzen A."/>
            <person name="Lukacs Z."/>
            <person name="Mihaltcheva S."/>
            <person name="Morgado L.N."/>
            <person name="Niskanen T."/>
            <person name="Noordeloos M.E."/>
            <person name="Ohm R.A."/>
            <person name="Ortiz-Santana B."/>
            <person name="Ovrebo C."/>
            <person name="Racz N."/>
            <person name="Riley R."/>
            <person name="Savchenko A."/>
            <person name="Shiryaev A."/>
            <person name="Soop K."/>
            <person name="Spirin V."/>
            <person name="Szebenyi C."/>
            <person name="Tomsovsky M."/>
            <person name="Tulloss R.E."/>
            <person name="Uehling J."/>
            <person name="Grigoriev I.V."/>
            <person name="Vagvolgyi C."/>
            <person name="Papp T."/>
            <person name="Martin F.M."/>
            <person name="Miettinen O."/>
            <person name="Hibbett D.S."/>
            <person name="Nagy L.G."/>
        </authorList>
    </citation>
    <scope>NUCLEOTIDE SEQUENCE [LARGE SCALE GENOMIC DNA]</scope>
    <source>
        <strain evidence="1 2">OMC1185</strain>
    </source>
</reference>
<accession>A0A5C3MYK1</accession>
<evidence type="ECO:0000313" key="2">
    <source>
        <dbReference type="Proteomes" id="UP000305948"/>
    </source>
</evidence>
<dbReference type="EMBL" id="ML213529">
    <property type="protein sequence ID" value="TFK46571.1"/>
    <property type="molecule type" value="Genomic_DNA"/>
</dbReference>
<organism evidence="1 2">
    <name type="scientific">Heliocybe sulcata</name>
    <dbReference type="NCBI Taxonomy" id="5364"/>
    <lineage>
        <taxon>Eukaryota</taxon>
        <taxon>Fungi</taxon>
        <taxon>Dikarya</taxon>
        <taxon>Basidiomycota</taxon>
        <taxon>Agaricomycotina</taxon>
        <taxon>Agaricomycetes</taxon>
        <taxon>Gloeophyllales</taxon>
        <taxon>Gloeophyllaceae</taxon>
        <taxon>Heliocybe</taxon>
    </lineage>
</organism>
<evidence type="ECO:0000313" key="1">
    <source>
        <dbReference type="EMBL" id="TFK46571.1"/>
    </source>
</evidence>
<keyword evidence="2" id="KW-1185">Reference proteome</keyword>
<name>A0A5C3MYK1_9AGAM</name>